<dbReference type="RefSeq" id="WP_090341624.1">
    <property type="nucleotide sequence ID" value="NZ_FNXY01000011.1"/>
</dbReference>
<name>A0A1H7AZH5_9BACT</name>
<dbReference type="OrthoDB" id="675968at2"/>
<dbReference type="EMBL" id="FNXY01000011">
    <property type="protein sequence ID" value="SEJ67552.1"/>
    <property type="molecule type" value="Genomic_DNA"/>
</dbReference>
<dbReference type="AlphaFoldDB" id="A0A1H7AZH5"/>
<keyword evidence="2" id="KW-1185">Reference proteome</keyword>
<evidence type="ECO:0000313" key="2">
    <source>
        <dbReference type="Proteomes" id="UP000199532"/>
    </source>
</evidence>
<reference evidence="1 2" key="1">
    <citation type="submission" date="2016-10" db="EMBL/GenBank/DDBJ databases">
        <authorList>
            <person name="de Groot N.N."/>
        </authorList>
    </citation>
    <scope>NUCLEOTIDE SEQUENCE [LARGE SCALE GENOMIC DNA]</scope>
    <source>
        <strain evidence="1 2">DSM 19938</strain>
    </source>
</reference>
<evidence type="ECO:0000313" key="1">
    <source>
        <dbReference type="EMBL" id="SEJ67552.1"/>
    </source>
</evidence>
<proteinExistence type="predicted"/>
<gene>
    <name evidence="1" type="ORF">SAMN04487995_5828</name>
</gene>
<organism evidence="1 2">
    <name type="scientific">Dyadobacter koreensis</name>
    <dbReference type="NCBI Taxonomy" id="408657"/>
    <lineage>
        <taxon>Bacteria</taxon>
        <taxon>Pseudomonadati</taxon>
        <taxon>Bacteroidota</taxon>
        <taxon>Cytophagia</taxon>
        <taxon>Cytophagales</taxon>
        <taxon>Spirosomataceae</taxon>
        <taxon>Dyadobacter</taxon>
    </lineage>
</organism>
<protein>
    <submittedName>
        <fullName evidence="1">Uncharacterized protein</fullName>
    </submittedName>
</protein>
<dbReference type="Proteomes" id="UP000199532">
    <property type="component" value="Unassembled WGS sequence"/>
</dbReference>
<sequence length="90" mass="10400">MANFFHLEGQNFAFNIDRVDYFIKSQEEPADGEAGKYLITFYSNENKVGIWVYDSAEARDNQFVNLVTKKFPKSSFKDQNILKVPVAILQ</sequence>
<accession>A0A1H7AZH5</accession>